<comment type="caution">
    <text evidence="1">The sequence shown here is derived from an EMBL/GenBank/DDBJ whole genome shotgun (WGS) entry which is preliminary data.</text>
</comment>
<dbReference type="EMBL" id="LUCH01015245">
    <property type="protein sequence ID" value="KAF5395312.1"/>
    <property type="molecule type" value="Genomic_DNA"/>
</dbReference>
<accession>A0A8J4SKK6</accession>
<dbReference type="OrthoDB" id="341898at2759"/>
<evidence type="ECO:0000313" key="2">
    <source>
        <dbReference type="Proteomes" id="UP000748531"/>
    </source>
</evidence>
<keyword evidence="2" id="KW-1185">Reference proteome</keyword>
<organism evidence="1 2">
    <name type="scientific">Paragonimus heterotremus</name>
    <dbReference type="NCBI Taxonomy" id="100268"/>
    <lineage>
        <taxon>Eukaryota</taxon>
        <taxon>Metazoa</taxon>
        <taxon>Spiralia</taxon>
        <taxon>Lophotrochozoa</taxon>
        <taxon>Platyhelminthes</taxon>
        <taxon>Trematoda</taxon>
        <taxon>Digenea</taxon>
        <taxon>Plagiorchiida</taxon>
        <taxon>Troglotremata</taxon>
        <taxon>Troglotrematidae</taxon>
        <taxon>Paragonimus</taxon>
    </lineage>
</organism>
<sequence length="61" mass="7025">MTLLPMENREGILCALKCFGKEKPNNIPPILEDYIKQIARCHGFISSHFCFISTIRWLTVS</sequence>
<name>A0A8J4SKK6_9TREM</name>
<evidence type="ECO:0000313" key="1">
    <source>
        <dbReference type="EMBL" id="KAF5395312.1"/>
    </source>
</evidence>
<proteinExistence type="predicted"/>
<dbReference type="AlphaFoldDB" id="A0A8J4SKK6"/>
<protein>
    <submittedName>
        <fullName evidence="1">Uncharacterized protein</fullName>
    </submittedName>
</protein>
<reference evidence="1" key="1">
    <citation type="submission" date="2019-05" db="EMBL/GenBank/DDBJ databases">
        <title>Annotation for the trematode Paragonimus heterotremus.</title>
        <authorList>
            <person name="Choi Y.-J."/>
        </authorList>
    </citation>
    <scope>NUCLEOTIDE SEQUENCE</scope>
    <source>
        <strain evidence="1">LC</strain>
    </source>
</reference>
<dbReference type="Proteomes" id="UP000748531">
    <property type="component" value="Unassembled WGS sequence"/>
</dbReference>
<gene>
    <name evidence="1" type="ORF">PHET_12407</name>
</gene>